<dbReference type="AlphaFoldDB" id="A0A5B2TM20"/>
<comment type="similarity">
    <text evidence="2">Belongs to the AzlC family.</text>
</comment>
<feature type="transmembrane region" description="Helical" evidence="8">
    <location>
        <begin position="209"/>
        <end position="227"/>
    </location>
</feature>
<keyword evidence="5 8" id="KW-0812">Transmembrane</keyword>
<evidence type="ECO:0000256" key="6">
    <source>
        <dbReference type="ARBA" id="ARBA00022989"/>
    </source>
</evidence>
<gene>
    <name evidence="9" type="ORF">F0Q34_01970</name>
</gene>
<reference evidence="9 10" key="1">
    <citation type="journal article" date="2015" name="Int. J. Syst. Evol. Microbiol.">
        <title>Roseomonas oryzae sp. nov., isolated from paddy rhizosphere soil.</title>
        <authorList>
            <person name="Ramaprasad E.V."/>
            <person name="Sasikala Ch."/>
            <person name="Ramana Ch.V."/>
        </authorList>
    </citation>
    <scope>NUCLEOTIDE SEQUENCE [LARGE SCALE GENOMIC DNA]</scope>
    <source>
        <strain evidence="9 10">KCTC 42542</strain>
    </source>
</reference>
<evidence type="ECO:0000256" key="3">
    <source>
        <dbReference type="ARBA" id="ARBA00022448"/>
    </source>
</evidence>
<keyword evidence="7 8" id="KW-0472">Membrane</keyword>
<feature type="transmembrane region" description="Helical" evidence="8">
    <location>
        <begin position="164"/>
        <end position="180"/>
    </location>
</feature>
<evidence type="ECO:0000256" key="8">
    <source>
        <dbReference type="SAM" id="Phobius"/>
    </source>
</evidence>
<dbReference type="Proteomes" id="UP000322110">
    <property type="component" value="Unassembled WGS sequence"/>
</dbReference>
<dbReference type="PANTHER" id="PTHR34979">
    <property type="entry name" value="INNER MEMBRANE PROTEIN YGAZ"/>
    <property type="match status" value="1"/>
</dbReference>
<evidence type="ECO:0000313" key="9">
    <source>
        <dbReference type="EMBL" id="KAA2215259.1"/>
    </source>
</evidence>
<dbReference type="InterPro" id="IPR011606">
    <property type="entry name" value="Brnchd-chn_aa_trnsp_permease"/>
</dbReference>
<evidence type="ECO:0000256" key="1">
    <source>
        <dbReference type="ARBA" id="ARBA00004651"/>
    </source>
</evidence>
<dbReference type="OrthoDB" id="9803444at2"/>
<keyword evidence="4" id="KW-1003">Cell membrane</keyword>
<feature type="transmembrane region" description="Helical" evidence="8">
    <location>
        <begin position="130"/>
        <end position="152"/>
    </location>
</feature>
<organism evidence="9 10">
    <name type="scientific">Teichococcus oryzae</name>
    <dbReference type="NCBI Taxonomy" id="1608942"/>
    <lineage>
        <taxon>Bacteria</taxon>
        <taxon>Pseudomonadati</taxon>
        <taxon>Pseudomonadota</taxon>
        <taxon>Alphaproteobacteria</taxon>
        <taxon>Acetobacterales</taxon>
        <taxon>Roseomonadaceae</taxon>
        <taxon>Roseomonas</taxon>
    </lineage>
</organism>
<evidence type="ECO:0000256" key="2">
    <source>
        <dbReference type="ARBA" id="ARBA00010735"/>
    </source>
</evidence>
<dbReference type="GO" id="GO:1903785">
    <property type="term" value="P:L-valine transmembrane transport"/>
    <property type="evidence" value="ECO:0007669"/>
    <property type="project" value="TreeGrafter"/>
</dbReference>
<dbReference type="Pfam" id="PF03591">
    <property type="entry name" value="AzlC"/>
    <property type="match status" value="1"/>
</dbReference>
<sequence>MVFTRHGVRHGARTALPLLLGLTPFALVVGVIAAGKGLSLVETLVMSGLVFAGSSQLLALELWTDPAPILAATLAAAAANIRMAPMGAALAPWLNRLSGWKLWGSLGLMVDHSFALSVTEMRAGGRDAGFLLGIGLVMYAAWLVAVAAGHLLGGAVRLPPGHPFLFAGAATFVALLAAMWRGPRADLLPWGLTALLALLLHRIGLPAPLPLLAAALAGAALAAWLELRHAPAAPAP</sequence>
<evidence type="ECO:0000256" key="4">
    <source>
        <dbReference type="ARBA" id="ARBA00022475"/>
    </source>
</evidence>
<evidence type="ECO:0000256" key="7">
    <source>
        <dbReference type="ARBA" id="ARBA00023136"/>
    </source>
</evidence>
<protein>
    <submittedName>
        <fullName evidence="9">Azaleucine resistance protein AzlC</fullName>
    </submittedName>
</protein>
<comment type="caution">
    <text evidence="9">The sequence shown here is derived from an EMBL/GenBank/DDBJ whole genome shotgun (WGS) entry which is preliminary data.</text>
</comment>
<dbReference type="PANTHER" id="PTHR34979:SF1">
    <property type="entry name" value="INNER MEMBRANE PROTEIN YGAZ"/>
    <property type="match status" value="1"/>
</dbReference>
<dbReference type="GO" id="GO:0005886">
    <property type="term" value="C:plasma membrane"/>
    <property type="evidence" value="ECO:0007669"/>
    <property type="project" value="UniProtKB-SubCell"/>
</dbReference>
<dbReference type="EMBL" id="VUKA01000001">
    <property type="protein sequence ID" value="KAA2215259.1"/>
    <property type="molecule type" value="Genomic_DNA"/>
</dbReference>
<keyword evidence="10" id="KW-1185">Reference proteome</keyword>
<keyword evidence="3" id="KW-0813">Transport</keyword>
<evidence type="ECO:0000256" key="5">
    <source>
        <dbReference type="ARBA" id="ARBA00022692"/>
    </source>
</evidence>
<proteinExistence type="inferred from homology"/>
<keyword evidence="6 8" id="KW-1133">Transmembrane helix</keyword>
<comment type="subcellular location">
    <subcellularLocation>
        <location evidence="1">Cell membrane</location>
        <topology evidence="1">Multi-pass membrane protein</topology>
    </subcellularLocation>
</comment>
<name>A0A5B2TM20_9PROT</name>
<evidence type="ECO:0000313" key="10">
    <source>
        <dbReference type="Proteomes" id="UP000322110"/>
    </source>
</evidence>
<accession>A0A5B2TM20</accession>